<gene>
    <name evidence="1" type="ORF">QCN29_22915</name>
</gene>
<name>A0ABT6HTK2_9ACTN</name>
<keyword evidence="2" id="KW-1185">Reference proteome</keyword>
<dbReference type="Proteomes" id="UP001223144">
    <property type="component" value="Unassembled WGS sequence"/>
</dbReference>
<proteinExistence type="predicted"/>
<comment type="caution">
    <text evidence="1">The sequence shown here is derived from an EMBL/GenBank/DDBJ whole genome shotgun (WGS) entry which is preliminary data.</text>
</comment>
<sequence>MDTPAPHPDSASSDPDDSGELVATVRLSGQAAWRLRRAAAFQQRPVDDVAADCVRDELDRDVYDVLYTNVDDYASTLDGLSQRLALLVRELGALPAGDAAKVIAQAAAEKGGHLPDPWHARVIEQLTSLWAGRGTYFDKRADGTFGPVEDIKIDVLVTPEQWDSLGRIGAPGSLASGAQKAMAAGIASLDH</sequence>
<accession>A0ABT6HTK2</accession>
<dbReference type="RefSeq" id="WP_279930471.1">
    <property type="nucleotide sequence ID" value="NZ_JARWBG010000029.1"/>
</dbReference>
<reference evidence="1 2" key="1">
    <citation type="submission" date="2023-04" db="EMBL/GenBank/DDBJ databases">
        <title>Streptomyces chengmaiensis sp. nov. isolated from the stem of mangrove plant in Hainan.</title>
        <authorList>
            <person name="Huang X."/>
            <person name="Zhou S."/>
            <person name="Chu X."/>
            <person name="Xie Y."/>
            <person name="Lin Y."/>
        </authorList>
    </citation>
    <scope>NUCLEOTIDE SEQUENCE [LARGE SCALE GENOMIC DNA]</scope>
    <source>
        <strain evidence="1 2">HNM0663</strain>
    </source>
</reference>
<organism evidence="1 2">
    <name type="scientific">Streptomyces chengmaiensis</name>
    <dbReference type="NCBI Taxonomy" id="3040919"/>
    <lineage>
        <taxon>Bacteria</taxon>
        <taxon>Bacillati</taxon>
        <taxon>Actinomycetota</taxon>
        <taxon>Actinomycetes</taxon>
        <taxon>Kitasatosporales</taxon>
        <taxon>Streptomycetaceae</taxon>
        <taxon>Streptomyces</taxon>
    </lineage>
</organism>
<dbReference type="EMBL" id="JARWBG010000029">
    <property type="protein sequence ID" value="MDH2391578.1"/>
    <property type="molecule type" value="Genomic_DNA"/>
</dbReference>
<evidence type="ECO:0000313" key="1">
    <source>
        <dbReference type="EMBL" id="MDH2391578.1"/>
    </source>
</evidence>
<evidence type="ECO:0000313" key="2">
    <source>
        <dbReference type="Proteomes" id="UP001223144"/>
    </source>
</evidence>
<protein>
    <submittedName>
        <fullName evidence="1">Uncharacterized protein</fullName>
    </submittedName>
</protein>